<feature type="transmembrane region" description="Helical" evidence="2">
    <location>
        <begin position="65"/>
        <end position="84"/>
    </location>
</feature>
<comment type="caution">
    <text evidence="4">The sequence shown here is derived from an EMBL/GenBank/DDBJ whole genome shotgun (WGS) entry which is preliminary data.</text>
</comment>
<evidence type="ECO:0000256" key="2">
    <source>
        <dbReference type="SAM" id="Phobius"/>
    </source>
</evidence>
<dbReference type="AlphaFoldDB" id="A0A918JXX3"/>
<gene>
    <name evidence="4" type="ORF">GCM10007384_29330</name>
</gene>
<organism evidence="4 5">
    <name type="scientific">Aquimarina muelleri</name>
    <dbReference type="NCBI Taxonomy" id="279356"/>
    <lineage>
        <taxon>Bacteria</taxon>
        <taxon>Pseudomonadati</taxon>
        <taxon>Bacteroidota</taxon>
        <taxon>Flavobacteriia</taxon>
        <taxon>Flavobacteriales</taxon>
        <taxon>Flavobacteriaceae</taxon>
        <taxon>Aquimarina</taxon>
    </lineage>
</organism>
<sequence length="257" mass="30142">MCISFFTLFIVPYYFSNDLQFSKKLFLGVPILLSSIFSIHIGAFFLKRYTKKKNEESKYIRNRILAGFLGLLSVLAMTITAILGDYQAIEQSTMNFGLTAVIATHIHEFIVQRREEAFVLAQLHVKQDNIQIQIAKEIIENILIKFEKFEKEERYLKGKVTLGLLAKKWKTNSKYLSHIVNTHKGKSFTQYVNDLRIAYFKKRIIVDEEFRNYTLKAMAKELGYTSTGTFVNAFYKKERIKLFDYIQKVRSNFRNHP</sequence>
<feature type="transmembrane region" description="Helical" evidence="2">
    <location>
        <begin position="25"/>
        <end position="45"/>
    </location>
</feature>
<evidence type="ECO:0000256" key="1">
    <source>
        <dbReference type="ARBA" id="ARBA00023125"/>
    </source>
</evidence>
<protein>
    <recommendedName>
        <fullName evidence="3">HTH araC/xylS-type domain-containing protein</fullName>
    </recommendedName>
</protein>
<evidence type="ECO:0000313" key="4">
    <source>
        <dbReference type="EMBL" id="GGX26304.1"/>
    </source>
</evidence>
<dbReference type="PANTHER" id="PTHR43280:SF2">
    <property type="entry name" value="HTH-TYPE TRANSCRIPTIONAL REGULATOR EXSA"/>
    <property type="match status" value="1"/>
</dbReference>
<accession>A0A918JXX3</accession>
<feature type="domain" description="HTH araC/xylS-type" evidence="3">
    <location>
        <begin position="140"/>
        <end position="248"/>
    </location>
</feature>
<dbReference type="PANTHER" id="PTHR43280">
    <property type="entry name" value="ARAC-FAMILY TRANSCRIPTIONAL REGULATOR"/>
    <property type="match status" value="1"/>
</dbReference>
<keyword evidence="2" id="KW-1133">Transmembrane helix</keyword>
<dbReference type="Proteomes" id="UP000601108">
    <property type="component" value="Unassembled WGS sequence"/>
</dbReference>
<keyword evidence="1" id="KW-0238">DNA-binding</keyword>
<dbReference type="GO" id="GO:0043565">
    <property type="term" value="F:sequence-specific DNA binding"/>
    <property type="evidence" value="ECO:0007669"/>
    <property type="project" value="InterPro"/>
</dbReference>
<reference evidence="4 5" key="1">
    <citation type="journal article" date="2014" name="Int. J. Syst. Evol. Microbiol.">
        <title>Complete genome sequence of Corynebacterium casei LMG S-19264T (=DSM 44701T), isolated from a smear-ripened cheese.</title>
        <authorList>
            <consortium name="US DOE Joint Genome Institute (JGI-PGF)"/>
            <person name="Walter F."/>
            <person name="Albersmeier A."/>
            <person name="Kalinowski J."/>
            <person name="Ruckert C."/>
        </authorList>
    </citation>
    <scope>NUCLEOTIDE SEQUENCE [LARGE SCALE GENOMIC DNA]</scope>
    <source>
        <strain evidence="4 5">KCTC 12285</strain>
    </source>
</reference>
<dbReference type="Pfam" id="PF12833">
    <property type="entry name" value="HTH_18"/>
    <property type="match status" value="1"/>
</dbReference>
<dbReference type="InterPro" id="IPR018060">
    <property type="entry name" value="HTH_AraC"/>
</dbReference>
<proteinExistence type="predicted"/>
<dbReference type="EMBL" id="BMWS01000021">
    <property type="protein sequence ID" value="GGX26304.1"/>
    <property type="molecule type" value="Genomic_DNA"/>
</dbReference>
<dbReference type="SMART" id="SM00342">
    <property type="entry name" value="HTH_ARAC"/>
    <property type="match status" value="1"/>
</dbReference>
<dbReference type="Gene3D" id="1.10.10.60">
    <property type="entry name" value="Homeodomain-like"/>
    <property type="match status" value="2"/>
</dbReference>
<keyword evidence="2" id="KW-0472">Membrane</keyword>
<keyword evidence="2" id="KW-0812">Transmembrane</keyword>
<evidence type="ECO:0000313" key="5">
    <source>
        <dbReference type="Proteomes" id="UP000601108"/>
    </source>
</evidence>
<keyword evidence="5" id="KW-1185">Reference proteome</keyword>
<dbReference type="PROSITE" id="PS01124">
    <property type="entry name" value="HTH_ARAC_FAMILY_2"/>
    <property type="match status" value="1"/>
</dbReference>
<name>A0A918JXX3_9FLAO</name>
<dbReference type="GO" id="GO:0003700">
    <property type="term" value="F:DNA-binding transcription factor activity"/>
    <property type="evidence" value="ECO:0007669"/>
    <property type="project" value="InterPro"/>
</dbReference>
<evidence type="ECO:0000259" key="3">
    <source>
        <dbReference type="PROSITE" id="PS01124"/>
    </source>
</evidence>